<protein>
    <submittedName>
        <fullName evidence="3">Class I SAM-dependent methyltransferase</fullName>
    </submittedName>
</protein>
<dbReference type="InterPro" id="IPR013216">
    <property type="entry name" value="Methyltransf_11"/>
</dbReference>
<dbReference type="GO" id="GO:0032259">
    <property type="term" value="P:methylation"/>
    <property type="evidence" value="ECO:0007669"/>
    <property type="project" value="UniProtKB-KW"/>
</dbReference>
<name>A0A939IN51_9GAMM</name>
<keyword evidence="3" id="KW-0489">Methyltransferase</keyword>
<comment type="caution">
    <text evidence="3">The sequence shown here is derived from an EMBL/GenBank/DDBJ whole genome shotgun (WGS) entry which is preliminary data.</text>
</comment>
<keyword evidence="3" id="KW-0808">Transferase</keyword>
<dbReference type="Proteomes" id="UP000664303">
    <property type="component" value="Unassembled WGS sequence"/>
</dbReference>
<reference evidence="3" key="1">
    <citation type="submission" date="2021-02" db="EMBL/GenBank/DDBJ databases">
        <title>PHA producing bacteria isolated from coastal sediment in Guangdong, Shenzhen.</title>
        <authorList>
            <person name="Zheng W."/>
            <person name="Yu S."/>
            <person name="Huang Y."/>
        </authorList>
    </citation>
    <scope>NUCLEOTIDE SEQUENCE</scope>
    <source>
        <strain evidence="3">TN14-10</strain>
    </source>
</reference>
<evidence type="ECO:0000259" key="2">
    <source>
        <dbReference type="Pfam" id="PF08241"/>
    </source>
</evidence>
<dbReference type="Gene3D" id="3.40.50.150">
    <property type="entry name" value="Vaccinia Virus protein VP39"/>
    <property type="match status" value="1"/>
</dbReference>
<dbReference type="SUPFAM" id="SSF53335">
    <property type="entry name" value="S-adenosyl-L-methionine-dependent methyltransferases"/>
    <property type="match status" value="1"/>
</dbReference>
<gene>
    <name evidence="3" type="ORF">JYP50_13835</name>
</gene>
<dbReference type="RefSeq" id="WP_206561135.1">
    <property type="nucleotide sequence ID" value="NZ_JAFKCZ010000009.1"/>
</dbReference>
<keyword evidence="4" id="KW-1185">Reference proteome</keyword>
<evidence type="ECO:0000313" key="3">
    <source>
        <dbReference type="EMBL" id="MBN7797687.1"/>
    </source>
</evidence>
<accession>A0A939IN51</accession>
<evidence type="ECO:0000313" key="4">
    <source>
        <dbReference type="Proteomes" id="UP000664303"/>
    </source>
</evidence>
<dbReference type="CDD" id="cd02440">
    <property type="entry name" value="AdoMet_MTases"/>
    <property type="match status" value="1"/>
</dbReference>
<dbReference type="AlphaFoldDB" id="A0A939IN51"/>
<proteinExistence type="predicted"/>
<dbReference type="Pfam" id="PF08241">
    <property type="entry name" value="Methyltransf_11"/>
    <property type="match status" value="1"/>
</dbReference>
<organism evidence="3 4">
    <name type="scientific">Parahaliea mediterranea</name>
    <dbReference type="NCBI Taxonomy" id="651086"/>
    <lineage>
        <taxon>Bacteria</taxon>
        <taxon>Pseudomonadati</taxon>
        <taxon>Pseudomonadota</taxon>
        <taxon>Gammaproteobacteria</taxon>
        <taxon>Cellvibrionales</taxon>
        <taxon>Halieaceae</taxon>
        <taxon>Parahaliea</taxon>
    </lineage>
</organism>
<dbReference type="EMBL" id="JAFKCZ010000009">
    <property type="protein sequence ID" value="MBN7797687.1"/>
    <property type="molecule type" value="Genomic_DNA"/>
</dbReference>
<evidence type="ECO:0000256" key="1">
    <source>
        <dbReference type="SAM" id="MobiDB-lite"/>
    </source>
</evidence>
<sequence>MTELETWYSSTNGRYLLGLLEREIAASLDTAFGYHLAQVGATRCHPLFGGSPVRHRIYVSSRAGESVSLVANADELPLATDSVDVLIAHHSLEFSDNPHQALREMHRVLTPQGHLFVIGFNPWSLKGVNIALRARAGGSPWRGRRSLSTWRLSDWLNLLGLEEEEARQCYTVPPFGGRRIRAVVERCNAWCARHRLPAGGVYIVHAMKQVPGSTRPAQRARRARLIDLAVPKPVSAPRPAPTPRRGDNAA</sequence>
<feature type="domain" description="Methyltransferase type 11" evidence="2">
    <location>
        <begin position="64"/>
        <end position="117"/>
    </location>
</feature>
<feature type="region of interest" description="Disordered" evidence="1">
    <location>
        <begin position="231"/>
        <end position="250"/>
    </location>
</feature>
<dbReference type="InterPro" id="IPR029063">
    <property type="entry name" value="SAM-dependent_MTases_sf"/>
</dbReference>
<dbReference type="GO" id="GO:0008757">
    <property type="term" value="F:S-adenosylmethionine-dependent methyltransferase activity"/>
    <property type="evidence" value="ECO:0007669"/>
    <property type="project" value="InterPro"/>
</dbReference>